<evidence type="ECO:0000313" key="1">
    <source>
        <dbReference type="EMBL" id="MBX29868.1"/>
    </source>
</evidence>
<sequence length="88" mass="10572">MSREEFEAWKANMRRRREHERKAEREFSRDRDFAREMSSSGDVSSVKSVCLFYDLNFPFSYISMRSAFCGVRQQFGNITPFIFLLPER</sequence>
<dbReference type="EMBL" id="GGEC01049384">
    <property type="protein sequence ID" value="MBX29868.1"/>
    <property type="molecule type" value="Transcribed_RNA"/>
</dbReference>
<dbReference type="AlphaFoldDB" id="A0A2P2MI07"/>
<reference evidence="1" key="1">
    <citation type="submission" date="2018-02" db="EMBL/GenBank/DDBJ databases">
        <title>Rhizophora mucronata_Transcriptome.</title>
        <authorList>
            <person name="Meera S.P."/>
            <person name="Sreeshan A."/>
            <person name="Augustine A."/>
        </authorList>
    </citation>
    <scope>NUCLEOTIDE SEQUENCE</scope>
    <source>
        <tissue evidence="1">Leaf</tissue>
    </source>
</reference>
<protein>
    <submittedName>
        <fullName evidence="1">Uncharacterized protein</fullName>
    </submittedName>
</protein>
<proteinExistence type="predicted"/>
<name>A0A2P2MI07_RHIMU</name>
<accession>A0A2P2MI07</accession>
<organism evidence="1">
    <name type="scientific">Rhizophora mucronata</name>
    <name type="common">Asiatic mangrove</name>
    <dbReference type="NCBI Taxonomy" id="61149"/>
    <lineage>
        <taxon>Eukaryota</taxon>
        <taxon>Viridiplantae</taxon>
        <taxon>Streptophyta</taxon>
        <taxon>Embryophyta</taxon>
        <taxon>Tracheophyta</taxon>
        <taxon>Spermatophyta</taxon>
        <taxon>Magnoliopsida</taxon>
        <taxon>eudicotyledons</taxon>
        <taxon>Gunneridae</taxon>
        <taxon>Pentapetalae</taxon>
        <taxon>rosids</taxon>
        <taxon>fabids</taxon>
        <taxon>Malpighiales</taxon>
        <taxon>Rhizophoraceae</taxon>
        <taxon>Rhizophora</taxon>
    </lineage>
</organism>